<proteinExistence type="predicted"/>
<comment type="caution">
    <text evidence="7">The sequence shown here is derived from an EMBL/GenBank/DDBJ whole genome shotgun (WGS) entry which is preliminary data.</text>
</comment>
<comment type="pathway">
    <text evidence="1">Lipid metabolism.</text>
</comment>
<evidence type="ECO:0000256" key="4">
    <source>
        <dbReference type="ARBA" id="ARBA00023098"/>
    </source>
</evidence>
<evidence type="ECO:0000313" key="8">
    <source>
        <dbReference type="Proteomes" id="UP000549009"/>
    </source>
</evidence>
<evidence type="ECO:0000259" key="6">
    <source>
        <dbReference type="SMART" id="SM00563"/>
    </source>
</evidence>
<dbReference type="Proteomes" id="UP000549009">
    <property type="component" value="Unassembled WGS sequence"/>
</dbReference>
<dbReference type="AlphaFoldDB" id="A0A7W8EWQ6"/>
<name>A0A7W8EWQ6_STRST</name>
<dbReference type="SUPFAM" id="SSF69593">
    <property type="entry name" value="Glycerol-3-phosphate (1)-acyltransferase"/>
    <property type="match status" value="1"/>
</dbReference>
<sequence>MNPWSVDAGCPRTCARPAASRAGAAEAARRYAALAHELGRSLALGDGLGDGDAARVRARRVLRALGVRLDAGPVPLTVPGGGAGTLVVANHISWLDVVALLAVEPVAFVAKREVGRWPVVGALARRLGTQFIDREGGRRELPLMVGELAKTLAHGRSVLVFPQATTWCSVSGGRFRRAAFQAAVDAGAAVRPVTVAYEAAGAGSTAAAFLGDEGFGTSLRRVVGARDLSVRVLAHAPLYGSDRKGLAEEAWTAVTGCRPLPGLPRGHVR</sequence>
<keyword evidence="2" id="KW-0444">Lipid biosynthesis</keyword>
<dbReference type="PANTHER" id="PTHR10434">
    <property type="entry name" value="1-ACYL-SN-GLYCEROL-3-PHOSPHATE ACYLTRANSFERASE"/>
    <property type="match status" value="1"/>
</dbReference>
<evidence type="ECO:0000256" key="1">
    <source>
        <dbReference type="ARBA" id="ARBA00005189"/>
    </source>
</evidence>
<dbReference type="InterPro" id="IPR002123">
    <property type="entry name" value="Plipid/glycerol_acylTrfase"/>
</dbReference>
<keyword evidence="5 7" id="KW-0012">Acyltransferase</keyword>
<dbReference type="Pfam" id="PF01553">
    <property type="entry name" value="Acyltransferase"/>
    <property type="match status" value="1"/>
</dbReference>
<reference evidence="7 8" key="1">
    <citation type="submission" date="2020-08" db="EMBL/GenBank/DDBJ databases">
        <title>Genomic Encyclopedia of Type Strains, Phase III (KMG-III): the genomes of soil and plant-associated and newly described type strains.</title>
        <authorList>
            <person name="Whitman W."/>
        </authorList>
    </citation>
    <scope>NUCLEOTIDE SEQUENCE [LARGE SCALE GENOMIC DNA]</scope>
    <source>
        <strain evidence="7 8">CECT 3146</strain>
    </source>
</reference>
<evidence type="ECO:0000256" key="3">
    <source>
        <dbReference type="ARBA" id="ARBA00022679"/>
    </source>
</evidence>
<evidence type="ECO:0000313" key="7">
    <source>
        <dbReference type="EMBL" id="MBB5108222.1"/>
    </source>
</evidence>
<evidence type="ECO:0000256" key="5">
    <source>
        <dbReference type="ARBA" id="ARBA00023315"/>
    </source>
</evidence>
<dbReference type="SMART" id="SM00563">
    <property type="entry name" value="PlsC"/>
    <property type="match status" value="1"/>
</dbReference>
<protein>
    <submittedName>
        <fullName evidence="7">1-acyl-sn-glycerol-3-phosphate acyltransferase</fullName>
    </submittedName>
</protein>
<dbReference type="PANTHER" id="PTHR10434:SF64">
    <property type="entry name" value="1-ACYL-SN-GLYCEROL-3-PHOSPHATE ACYLTRANSFERASE-RELATED"/>
    <property type="match status" value="1"/>
</dbReference>
<accession>A0A7W8EWQ6</accession>
<keyword evidence="3 7" id="KW-0808">Transferase</keyword>
<dbReference type="GO" id="GO:0003841">
    <property type="term" value="F:1-acylglycerol-3-phosphate O-acyltransferase activity"/>
    <property type="evidence" value="ECO:0007669"/>
    <property type="project" value="TreeGrafter"/>
</dbReference>
<feature type="domain" description="Phospholipid/glycerol acyltransferase" evidence="6">
    <location>
        <begin position="85"/>
        <end position="198"/>
    </location>
</feature>
<evidence type="ECO:0000256" key="2">
    <source>
        <dbReference type="ARBA" id="ARBA00022516"/>
    </source>
</evidence>
<dbReference type="CDD" id="cd07989">
    <property type="entry name" value="LPLAT_AGPAT-like"/>
    <property type="match status" value="1"/>
</dbReference>
<gene>
    <name evidence="7" type="ORF">FHS40_007343</name>
</gene>
<organism evidence="7 8">
    <name type="scientific">Streptomyces spectabilis</name>
    <dbReference type="NCBI Taxonomy" id="68270"/>
    <lineage>
        <taxon>Bacteria</taxon>
        <taxon>Bacillati</taxon>
        <taxon>Actinomycetota</taxon>
        <taxon>Actinomycetes</taxon>
        <taxon>Kitasatosporales</taxon>
        <taxon>Streptomycetaceae</taxon>
        <taxon>Streptomyces</taxon>
    </lineage>
</organism>
<dbReference type="GO" id="GO:0006654">
    <property type="term" value="P:phosphatidic acid biosynthetic process"/>
    <property type="evidence" value="ECO:0007669"/>
    <property type="project" value="TreeGrafter"/>
</dbReference>
<dbReference type="RefSeq" id="WP_229879472.1">
    <property type="nucleotide sequence ID" value="NZ_BMSQ01000020.1"/>
</dbReference>
<keyword evidence="8" id="KW-1185">Reference proteome</keyword>
<keyword evidence="4" id="KW-0443">Lipid metabolism</keyword>
<dbReference type="EMBL" id="JACHJD010000018">
    <property type="protein sequence ID" value="MBB5108222.1"/>
    <property type="molecule type" value="Genomic_DNA"/>
</dbReference>